<protein>
    <recommendedName>
        <fullName evidence="3">DUF1850 domain-containing protein</fullName>
    </recommendedName>
</protein>
<evidence type="ECO:0008006" key="3">
    <source>
        <dbReference type="Google" id="ProtNLM"/>
    </source>
</evidence>
<reference evidence="1 2" key="1">
    <citation type="submission" date="2017-10" db="EMBL/GenBank/DDBJ databases">
        <title>Bacillus sp. nov., a halophilic bacterium isolated from a Keqin Lake.</title>
        <authorList>
            <person name="Wang H."/>
        </authorList>
    </citation>
    <scope>NUCLEOTIDE SEQUENCE [LARGE SCALE GENOMIC DNA]</scope>
    <source>
        <strain evidence="1 2">KCTC 13187</strain>
    </source>
</reference>
<organism evidence="1 2">
    <name type="scientific">Salipaludibacillus neizhouensis</name>
    <dbReference type="NCBI Taxonomy" id="885475"/>
    <lineage>
        <taxon>Bacteria</taxon>
        <taxon>Bacillati</taxon>
        <taxon>Bacillota</taxon>
        <taxon>Bacilli</taxon>
        <taxon>Bacillales</taxon>
        <taxon>Bacillaceae</taxon>
    </lineage>
</organism>
<dbReference type="RefSeq" id="WP_110937446.1">
    <property type="nucleotide sequence ID" value="NZ_PDOE01000004.1"/>
</dbReference>
<dbReference type="Proteomes" id="UP000281498">
    <property type="component" value="Unassembled WGS sequence"/>
</dbReference>
<sequence>MVGKRLLATFIIAGTLTVSFFHSSGDKEDVMLVFQHARTGNVISQYPVTVESEITLSWIHSVEKTPWHETYQVQDDHRLLLKRTSFQSYGAGVDHQKGEIKIENGFIIYENINEYFDELSWIHSHRTKHEITMDDETILSVTDLPHHEPIKLSVEKR</sequence>
<name>A0A3A9K6L1_9BACI</name>
<evidence type="ECO:0000313" key="1">
    <source>
        <dbReference type="EMBL" id="RKL67068.1"/>
    </source>
</evidence>
<dbReference type="AlphaFoldDB" id="A0A3A9K6L1"/>
<proteinExistence type="predicted"/>
<comment type="caution">
    <text evidence="1">The sequence shown here is derived from an EMBL/GenBank/DDBJ whole genome shotgun (WGS) entry which is preliminary data.</text>
</comment>
<dbReference type="Pfam" id="PF08905">
    <property type="entry name" value="DUF1850"/>
    <property type="match status" value="1"/>
</dbReference>
<dbReference type="InterPro" id="IPR015001">
    <property type="entry name" value="DUF1850"/>
</dbReference>
<gene>
    <name evidence="1" type="ORF">CR203_11165</name>
</gene>
<keyword evidence="2" id="KW-1185">Reference proteome</keyword>
<dbReference type="OrthoDB" id="4411648at2"/>
<evidence type="ECO:0000313" key="2">
    <source>
        <dbReference type="Proteomes" id="UP000281498"/>
    </source>
</evidence>
<dbReference type="EMBL" id="PDOE01000004">
    <property type="protein sequence ID" value="RKL67068.1"/>
    <property type="molecule type" value="Genomic_DNA"/>
</dbReference>
<accession>A0A3A9K6L1</accession>